<keyword evidence="1" id="KW-0472">Membrane</keyword>
<keyword evidence="1" id="KW-0812">Transmembrane</keyword>
<accession>A0ABR1N795</accession>
<dbReference type="Proteomes" id="UP001367316">
    <property type="component" value="Unassembled WGS sequence"/>
</dbReference>
<sequence length="110" mass="13146">MPRITINLYSFYFNITYYTIYSIIRYLLLIRRDSYYIVERAVLVTIALIIIYTTISIGDILLYKVIYISIIDYKEVIVLRRKGGYKVLESYYITVLARYRGNTLVLVYLI</sequence>
<dbReference type="EMBL" id="JBBPBF010000016">
    <property type="protein sequence ID" value="KAK7610709.1"/>
    <property type="molecule type" value="Genomic_DNA"/>
</dbReference>
<comment type="caution">
    <text evidence="2">The sequence shown here is derived from an EMBL/GenBank/DDBJ whole genome shotgun (WGS) entry which is preliminary data.</text>
</comment>
<feature type="transmembrane region" description="Helical" evidence="1">
    <location>
        <begin position="41"/>
        <end position="70"/>
    </location>
</feature>
<evidence type="ECO:0000313" key="3">
    <source>
        <dbReference type="Proteomes" id="UP001367316"/>
    </source>
</evidence>
<proteinExistence type="predicted"/>
<evidence type="ECO:0000313" key="2">
    <source>
        <dbReference type="EMBL" id="KAK7610709.1"/>
    </source>
</evidence>
<protein>
    <submittedName>
        <fullName evidence="2">Uncharacterized protein</fullName>
    </submittedName>
</protein>
<gene>
    <name evidence="2" type="ORF">JOL62DRAFT_556540</name>
</gene>
<organism evidence="2 3">
    <name type="scientific">Phyllosticta paracitricarpa</name>
    <dbReference type="NCBI Taxonomy" id="2016321"/>
    <lineage>
        <taxon>Eukaryota</taxon>
        <taxon>Fungi</taxon>
        <taxon>Dikarya</taxon>
        <taxon>Ascomycota</taxon>
        <taxon>Pezizomycotina</taxon>
        <taxon>Dothideomycetes</taxon>
        <taxon>Dothideomycetes incertae sedis</taxon>
        <taxon>Botryosphaeriales</taxon>
        <taxon>Phyllostictaceae</taxon>
        <taxon>Phyllosticta</taxon>
    </lineage>
</organism>
<evidence type="ECO:0000256" key="1">
    <source>
        <dbReference type="SAM" id="Phobius"/>
    </source>
</evidence>
<reference evidence="2 3" key="1">
    <citation type="submission" date="2024-04" db="EMBL/GenBank/DDBJ databases">
        <title>Phyllosticta paracitricarpa is synonymous to the EU quarantine fungus P. citricarpa based on phylogenomic analyses.</title>
        <authorList>
            <consortium name="Lawrence Berkeley National Laboratory"/>
            <person name="Van ingen-buijs V.A."/>
            <person name="Van westerhoven A.C."/>
            <person name="Haridas S."/>
            <person name="Skiadas P."/>
            <person name="Martin F."/>
            <person name="Groenewald J.Z."/>
            <person name="Crous P.W."/>
            <person name="Seidl M.F."/>
        </authorList>
    </citation>
    <scope>NUCLEOTIDE SEQUENCE [LARGE SCALE GENOMIC DNA]</scope>
    <source>
        <strain evidence="2 3">CBS 141358</strain>
    </source>
</reference>
<feature type="transmembrane region" description="Helical" evidence="1">
    <location>
        <begin position="6"/>
        <end position="29"/>
    </location>
</feature>
<name>A0ABR1N795_9PEZI</name>
<keyword evidence="3" id="KW-1185">Reference proteome</keyword>
<keyword evidence="1" id="KW-1133">Transmembrane helix</keyword>